<protein>
    <recommendedName>
        <fullName evidence="1">Bacteriophage phiJL001 Gp84 C-terminal domain-containing protein</fullName>
    </recommendedName>
</protein>
<dbReference type="InterPro" id="IPR011928">
    <property type="entry name" value="Phage_phiJL001_Gp84"/>
</dbReference>
<dbReference type="InterPro" id="IPR018964">
    <property type="entry name" value="Phage_phiJL001_Gp84_C"/>
</dbReference>
<proteinExistence type="predicted"/>
<dbReference type="NCBIfam" id="TIGR02218">
    <property type="entry name" value="phg_TIGR02218"/>
    <property type="match status" value="1"/>
</dbReference>
<dbReference type="AlphaFoldDB" id="A0A1G6XGX1"/>
<dbReference type="OrthoDB" id="1633386at2"/>
<organism evidence="2 3">
    <name type="scientific">Ruegeria marina</name>
    <dbReference type="NCBI Taxonomy" id="639004"/>
    <lineage>
        <taxon>Bacteria</taxon>
        <taxon>Pseudomonadati</taxon>
        <taxon>Pseudomonadota</taxon>
        <taxon>Alphaproteobacteria</taxon>
        <taxon>Rhodobacterales</taxon>
        <taxon>Roseobacteraceae</taxon>
        <taxon>Ruegeria</taxon>
    </lineage>
</organism>
<evidence type="ECO:0000259" key="1">
    <source>
        <dbReference type="Pfam" id="PF09356"/>
    </source>
</evidence>
<dbReference type="Proteomes" id="UP000199628">
    <property type="component" value="Unassembled WGS sequence"/>
</dbReference>
<accession>A0A1G6XGX1</accession>
<gene>
    <name evidence="2" type="ORF">SAMN04488239_11059</name>
</gene>
<dbReference type="Pfam" id="PF09356">
    <property type="entry name" value="Phage_BR0599"/>
    <property type="match status" value="1"/>
</dbReference>
<keyword evidence="3" id="KW-1185">Reference proteome</keyword>
<evidence type="ECO:0000313" key="3">
    <source>
        <dbReference type="Proteomes" id="UP000199628"/>
    </source>
</evidence>
<dbReference type="EMBL" id="FMZV01000010">
    <property type="protein sequence ID" value="SDD76567.1"/>
    <property type="molecule type" value="Genomic_DNA"/>
</dbReference>
<evidence type="ECO:0000313" key="2">
    <source>
        <dbReference type="EMBL" id="SDD76567.1"/>
    </source>
</evidence>
<feature type="domain" description="Bacteriophage phiJL001 Gp84 C-terminal" evidence="1">
    <location>
        <begin position="195"/>
        <end position="277"/>
    </location>
</feature>
<sequence>MGGVSEALQAHLARGVTTLCRCWAIRRKDGVTFGFTDHDRALVFEGVNFKADSGLSAAALEQSTGLSVDNSEALGALSDAAVREEDIEAGRFDGAEVLSWLVNWAEPAQRWLQFRGSIGELRRGGGAFHAELRGLTDKLNQPLGRVYQKPCTAVLGDARCRFDLAVPGYALELVVEQMDEARLFRWPSLDGFEPGWFQRGRIDVVGGAAAGLWALIKSDRIVDGRREIELWEPMRGGIRPGDAVRLSAGCDKRMETCRLKFNNLLNFQGFPDLPREDWVIATPKRTGANTGGSLR</sequence>
<name>A0A1G6XGX1_9RHOB</name>
<dbReference type="Pfam" id="PF09931">
    <property type="entry name" value="Phage_phiJL001_Gp84_N"/>
    <property type="match status" value="1"/>
</dbReference>
<dbReference type="STRING" id="639004.SAMN04488239_11059"/>
<reference evidence="3" key="1">
    <citation type="submission" date="2016-10" db="EMBL/GenBank/DDBJ databases">
        <authorList>
            <person name="Varghese N."/>
            <person name="Submissions S."/>
        </authorList>
    </citation>
    <scope>NUCLEOTIDE SEQUENCE [LARGE SCALE GENOMIC DNA]</scope>
    <source>
        <strain evidence="3">CGMCC 1.9108</strain>
    </source>
</reference>
<dbReference type="RefSeq" id="WP_093033025.1">
    <property type="nucleotide sequence ID" value="NZ_FMZV01000010.1"/>
</dbReference>